<dbReference type="EMBL" id="BGPR01036196">
    <property type="protein sequence ID" value="GBO11298.1"/>
    <property type="molecule type" value="Genomic_DNA"/>
</dbReference>
<gene>
    <name evidence="1" type="ORF">AVEN_245960_1</name>
</gene>
<dbReference type="OrthoDB" id="6504507at2759"/>
<accession>A0A4Y2UEQ1</accession>
<protein>
    <submittedName>
        <fullName evidence="1">Uncharacterized protein</fullName>
    </submittedName>
</protein>
<dbReference type="AlphaFoldDB" id="A0A4Y2UEQ1"/>
<sequence length="82" mass="9262">MIVPYECCVKQFEDYYLHQVGNGPSFYQGQPLQKGYGIGGWFKRLFRTALQFLSRGAKSVGKEVLRAGTQVANDVLDIQESK</sequence>
<evidence type="ECO:0000313" key="2">
    <source>
        <dbReference type="Proteomes" id="UP000499080"/>
    </source>
</evidence>
<keyword evidence="2" id="KW-1185">Reference proteome</keyword>
<proteinExistence type="predicted"/>
<evidence type="ECO:0000313" key="1">
    <source>
        <dbReference type="EMBL" id="GBO11298.1"/>
    </source>
</evidence>
<name>A0A4Y2UEQ1_ARAVE</name>
<organism evidence="1 2">
    <name type="scientific">Araneus ventricosus</name>
    <name type="common">Orbweaver spider</name>
    <name type="synonym">Epeira ventricosa</name>
    <dbReference type="NCBI Taxonomy" id="182803"/>
    <lineage>
        <taxon>Eukaryota</taxon>
        <taxon>Metazoa</taxon>
        <taxon>Ecdysozoa</taxon>
        <taxon>Arthropoda</taxon>
        <taxon>Chelicerata</taxon>
        <taxon>Arachnida</taxon>
        <taxon>Araneae</taxon>
        <taxon>Araneomorphae</taxon>
        <taxon>Entelegynae</taxon>
        <taxon>Araneoidea</taxon>
        <taxon>Araneidae</taxon>
        <taxon>Araneus</taxon>
    </lineage>
</organism>
<comment type="caution">
    <text evidence="1">The sequence shown here is derived from an EMBL/GenBank/DDBJ whole genome shotgun (WGS) entry which is preliminary data.</text>
</comment>
<reference evidence="1 2" key="1">
    <citation type="journal article" date="2019" name="Sci. Rep.">
        <title>Orb-weaving spider Araneus ventricosus genome elucidates the spidroin gene catalogue.</title>
        <authorList>
            <person name="Kono N."/>
            <person name="Nakamura H."/>
            <person name="Ohtoshi R."/>
            <person name="Moran D.A.P."/>
            <person name="Shinohara A."/>
            <person name="Yoshida Y."/>
            <person name="Fujiwara M."/>
            <person name="Mori M."/>
            <person name="Tomita M."/>
            <person name="Arakawa K."/>
        </authorList>
    </citation>
    <scope>NUCLEOTIDE SEQUENCE [LARGE SCALE GENOMIC DNA]</scope>
</reference>
<dbReference type="Proteomes" id="UP000499080">
    <property type="component" value="Unassembled WGS sequence"/>
</dbReference>